<dbReference type="RefSeq" id="WP_212212443.1">
    <property type="nucleotide sequence ID" value="NZ_JAGUCO010000001.1"/>
</dbReference>
<dbReference type="Pfam" id="PF03626">
    <property type="entry name" value="COX4_pro"/>
    <property type="match status" value="1"/>
</dbReference>
<feature type="transmembrane region" description="Helical" evidence="6">
    <location>
        <begin position="12"/>
        <end position="32"/>
    </location>
</feature>
<feature type="transmembrane region" description="Helical" evidence="6">
    <location>
        <begin position="38"/>
        <end position="60"/>
    </location>
</feature>
<evidence type="ECO:0000256" key="3">
    <source>
        <dbReference type="ARBA" id="ARBA00022692"/>
    </source>
</evidence>
<evidence type="ECO:0000256" key="1">
    <source>
        <dbReference type="ARBA" id="ARBA00004651"/>
    </source>
</evidence>
<evidence type="ECO:0000256" key="4">
    <source>
        <dbReference type="ARBA" id="ARBA00022989"/>
    </source>
</evidence>
<sequence>MENHNEPHIVPFKTYGIILAVLVVLTLISVAVTQIDLASLTVFTAILLATIKSGLVLVYFMHLKFDNKLLKALVSAVFILIALVMFVTFLDYNYR</sequence>
<evidence type="ECO:0000313" key="7">
    <source>
        <dbReference type="EMBL" id="MBS2096891.1"/>
    </source>
</evidence>
<keyword evidence="2" id="KW-1003">Cell membrane</keyword>
<dbReference type="InterPro" id="IPR005171">
    <property type="entry name" value="Cyt_c_oxidase_su4_prok"/>
</dbReference>
<dbReference type="InterPro" id="IPR011743">
    <property type="entry name" value="Caa3_sub_IV"/>
</dbReference>
<organism evidence="7 8">
    <name type="scientific">Carboxylicivirga linearis</name>
    <dbReference type="NCBI Taxonomy" id="1628157"/>
    <lineage>
        <taxon>Bacteria</taxon>
        <taxon>Pseudomonadati</taxon>
        <taxon>Bacteroidota</taxon>
        <taxon>Bacteroidia</taxon>
        <taxon>Marinilabiliales</taxon>
        <taxon>Marinilabiliaceae</taxon>
        <taxon>Carboxylicivirga</taxon>
    </lineage>
</organism>
<feature type="transmembrane region" description="Helical" evidence="6">
    <location>
        <begin position="72"/>
        <end position="90"/>
    </location>
</feature>
<keyword evidence="5 6" id="KW-0472">Membrane</keyword>
<keyword evidence="3 6" id="KW-0812">Transmembrane</keyword>
<dbReference type="Proteomes" id="UP000708576">
    <property type="component" value="Unassembled WGS sequence"/>
</dbReference>
<evidence type="ECO:0000256" key="5">
    <source>
        <dbReference type="ARBA" id="ARBA00023136"/>
    </source>
</evidence>
<evidence type="ECO:0000256" key="6">
    <source>
        <dbReference type="SAM" id="Phobius"/>
    </source>
</evidence>
<dbReference type="EMBL" id="JAGUCO010000001">
    <property type="protein sequence ID" value="MBS2096891.1"/>
    <property type="molecule type" value="Genomic_DNA"/>
</dbReference>
<evidence type="ECO:0000256" key="2">
    <source>
        <dbReference type="ARBA" id="ARBA00022475"/>
    </source>
</evidence>
<keyword evidence="8" id="KW-1185">Reference proteome</keyword>
<name>A0ABS5JPS6_9BACT</name>
<evidence type="ECO:0000313" key="8">
    <source>
        <dbReference type="Proteomes" id="UP000708576"/>
    </source>
</evidence>
<comment type="caution">
    <text evidence="7">The sequence shown here is derived from an EMBL/GenBank/DDBJ whole genome shotgun (WGS) entry which is preliminary data.</text>
</comment>
<protein>
    <submittedName>
        <fullName evidence="7">Cytochrome C oxidase subunit IV family protein</fullName>
    </submittedName>
</protein>
<reference evidence="7 8" key="1">
    <citation type="journal article" date="2015" name="Int. J. Syst. Evol. Microbiol.">
        <title>Carboxylicivirga linearis sp. nov., isolated from a sea cucumber culture pond.</title>
        <authorList>
            <person name="Wang F.Q."/>
            <person name="Zhou Y.X."/>
            <person name="Lin X.Z."/>
            <person name="Chen G.J."/>
            <person name="Du Z.J."/>
        </authorList>
    </citation>
    <scope>NUCLEOTIDE SEQUENCE [LARGE SCALE GENOMIC DNA]</scope>
    <source>
        <strain evidence="7 8">FB218</strain>
    </source>
</reference>
<accession>A0ABS5JPS6</accession>
<keyword evidence="4 6" id="KW-1133">Transmembrane helix</keyword>
<dbReference type="NCBIfam" id="TIGR02229">
    <property type="entry name" value="caa3_sub_IV"/>
    <property type="match status" value="1"/>
</dbReference>
<proteinExistence type="predicted"/>
<comment type="subcellular location">
    <subcellularLocation>
        <location evidence="1">Cell membrane</location>
        <topology evidence="1">Multi-pass membrane protein</topology>
    </subcellularLocation>
</comment>
<gene>
    <name evidence="7" type="ORF">KEM10_01295</name>
</gene>